<keyword evidence="2" id="KW-1185">Reference proteome</keyword>
<protein>
    <submittedName>
        <fullName evidence="1">Uncharacterized protein</fullName>
    </submittedName>
</protein>
<name>A0ACD1HEF4_9EURO</name>
<organism evidence="1 2">
    <name type="scientific">Aspergillus aculeatinus CBS 121060</name>
    <dbReference type="NCBI Taxonomy" id="1448322"/>
    <lineage>
        <taxon>Eukaryota</taxon>
        <taxon>Fungi</taxon>
        <taxon>Dikarya</taxon>
        <taxon>Ascomycota</taxon>
        <taxon>Pezizomycotina</taxon>
        <taxon>Eurotiomycetes</taxon>
        <taxon>Eurotiomycetidae</taxon>
        <taxon>Eurotiales</taxon>
        <taxon>Aspergillaceae</taxon>
        <taxon>Aspergillus</taxon>
        <taxon>Aspergillus subgen. Circumdati</taxon>
    </lineage>
</organism>
<dbReference type="Proteomes" id="UP000249661">
    <property type="component" value="Unassembled WGS sequence"/>
</dbReference>
<accession>A0ACD1HEF4</accession>
<proteinExistence type="predicted"/>
<evidence type="ECO:0000313" key="1">
    <source>
        <dbReference type="EMBL" id="RAH71949.1"/>
    </source>
</evidence>
<dbReference type="EMBL" id="KZ824946">
    <property type="protein sequence ID" value="RAH71949.1"/>
    <property type="molecule type" value="Genomic_DNA"/>
</dbReference>
<sequence length="195" mass="22486">MNYIDDDDEDDEDLQVQREERDRETARQRNCETEKLRDRETARQRNCETARPRDRERETRGRKERVWAERTGTEDQHFFKSLSAASIILGLFHWSTLALLAYFQFSVFSFRVSVSSQSCFPEILLEAHSAGQSVGWMLLVSVHSFLGGAQKQEKRTPVGGQRVLLSRVACWFPFDVISSSILGTEDFLSLSSLPF</sequence>
<evidence type="ECO:0000313" key="2">
    <source>
        <dbReference type="Proteomes" id="UP000249661"/>
    </source>
</evidence>
<reference evidence="1" key="1">
    <citation type="submission" date="2018-02" db="EMBL/GenBank/DDBJ databases">
        <title>The genomes of Aspergillus section Nigri reveals drivers in fungal speciation.</title>
        <authorList>
            <consortium name="DOE Joint Genome Institute"/>
            <person name="Vesth T.C."/>
            <person name="Nybo J."/>
            <person name="Theobald S."/>
            <person name="Brandl J."/>
            <person name="Frisvad J.C."/>
            <person name="Nielsen K.F."/>
            <person name="Lyhne E.K."/>
            <person name="Kogle M.E."/>
            <person name="Kuo A."/>
            <person name="Riley R."/>
            <person name="Clum A."/>
            <person name="Nolan M."/>
            <person name="Lipzen A."/>
            <person name="Salamov A."/>
            <person name="Henrissat B."/>
            <person name="Wiebenga A."/>
            <person name="De vries R.P."/>
            <person name="Grigoriev I.V."/>
            <person name="Mortensen U.H."/>
            <person name="Andersen M.R."/>
            <person name="Baker S.E."/>
        </authorList>
    </citation>
    <scope>NUCLEOTIDE SEQUENCE</scope>
    <source>
        <strain evidence="1">CBS 121060</strain>
    </source>
</reference>
<gene>
    <name evidence="1" type="ORF">BO66DRAFT_43426</name>
</gene>